<comment type="caution">
    <text evidence="1">The sequence shown here is derived from an EMBL/GenBank/DDBJ whole genome shotgun (WGS) entry which is preliminary data.</text>
</comment>
<evidence type="ECO:0000313" key="1">
    <source>
        <dbReference type="EMBL" id="MFC0626137.1"/>
    </source>
</evidence>
<sequence length="69" mass="7836">MADTETYTEYGVFLNHGSAQILYTTFRKAETVGIWRRTQPADVLARITSIRTREVTIQRGAWSVVEGSE</sequence>
<proteinExistence type="predicted"/>
<reference evidence="1 2" key="1">
    <citation type="submission" date="2024-09" db="EMBL/GenBank/DDBJ databases">
        <authorList>
            <person name="Sun Q."/>
            <person name="Mori K."/>
        </authorList>
    </citation>
    <scope>NUCLEOTIDE SEQUENCE [LARGE SCALE GENOMIC DNA]</scope>
    <source>
        <strain evidence="1 2">CGMCC 1.15906</strain>
    </source>
</reference>
<dbReference type="RefSeq" id="WP_380049282.1">
    <property type="nucleotide sequence ID" value="NZ_JBHLTC010000022.1"/>
</dbReference>
<organism evidence="1 2">
    <name type="scientific">Kribbella deserti</name>
    <dbReference type="NCBI Taxonomy" id="1926257"/>
    <lineage>
        <taxon>Bacteria</taxon>
        <taxon>Bacillati</taxon>
        <taxon>Actinomycetota</taxon>
        <taxon>Actinomycetes</taxon>
        <taxon>Propionibacteriales</taxon>
        <taxon>Kribbellaceae</taxon>
        <taxon>Kribbella</taxon>
    </lineage>
</organism>
<dbReference type="Proteomes" id="UP001589890">
    <property type="component" value="Unassembled WGS sequence"/>
</dbReference>
<evidence type="ECO:0000313" key="2">
    <source>
        <dbReference type="Proteomes" id="UP001589890"/>
    </source>
</evidence>
<keyword evidence="2" id="KW-1185">Reference proteome</keyword>
<dbReference type="EMBL" id="JBHLTC010000022">
    <property type="protein sequence ID" value="MFC0626137.1"/>
    <property type="molecule type" value="Genomic_DNA"/>
</dbReference>
<protein>
    <submittedName>
        <fullName evidence="1">Uncharacterized protein</fullName>
    </submittedName>
</protein>
<name>A0ABV6QR96_9ACTN</name>
<accession>A0ABV6QR96</accession>
<gene>
    <name evidence="1" type="ORF">ACFFGN_18815</name>
</gene>